<evidence type="ECO:0000313" key="1">
    <source>
        <dbReference type="EMBL" id="ORZ23010.1"/>
    </source>
</evidence>
<protein>
    <submittedName>
        <fullName evidence="1">Uncharacterized protein</fullName>
    </submittedName>
</protein>
<dbReference type="OrthoDB" id="2289129at2759"/>
<dbReference type="EMBL" id="MCGE01000003">
    <property type="protein sequence ID" value="ORZ23010.1"/>
    <property type="molecule type" value="Genomic_DNA"/>
</dbReference>
<comment type="caution">
    <text evidence="1">The sequence shown here is derived from an EMBL/GenBank/DDBJ whole genome shotgun (WGS) entry which is preliminary data.</text>
</comment>
<evidence type="ECO:0000313" key="2">
    <source>
        <dbReference type="Proteomes" id="UP000193560"/>
    </source>
</evidence>
<dbReference type="AlphaFoldDB" id="A0A1X2IVD3"/>
<gene>
    <name evidence="1" type="ORF">BCR42DRAFT_446744</name>
</gene>
<name>A0A1X2IVD3_9FUNG</name>
<organism evidence="1 2">
    <name type="scientific">Absidia repens</name>
    <dbReference type="NCBI Taxonomy" id="90262"/>
    <lineage>
        <taxon>Eukaryota</taxon>
        <taxon>Fungi</taxon>
        <taxon>Fungi incertae sedis</taxon>
        <taxon>Mucoromycota</taxon>
        <taxon>Mucoromycotina</taxon>
        <taxon>Mucoromycetes</taxon>
        <taxon>Mucorales</taxon>
        <taxon>Cunninghamellaceae</taxon>
        <taxon>Absidia</taxon>
    </lineage>
</organism>
<keyword evidence="2" id="KW-1185">Reference proteome</keyword>
<sequence>MHNEPLLTYGITLFSSLLFQSFLETSPYHYNYLYSNPSLTTAPSVSSSMVVSSSLSSSLSSMSSSSSSSSDFMPRFSISEVSSSPNMTYTFCPNCGVDTSIFSHEDHCSKARQL</sequence>
<proteinExistence type="predicted"/>
<dbReference type="Proteomes" id="UP000193560">
    <property type="component" value="Unassembled WGS sequence"/>
</dbReference>
<accession>A0A1X2IVD3</accession>
<reference evidence="1 2" key="1">
    <citation type="submission" date="2016-07" db="EMBL/GenBank/DDBJ databases">
        <title>Pervasive Adenine N6-methylation of Active Genes in Fungi.</title>
        <authorList>
            <consortium name="DOE Joint Genome Institute"/>
            <person name="Mondo S.J."/>
            <person name="Dannebaum R.O."/>
            <person name="Kuo R.C."/>
            <person name="Labutti K."/>
            <person name="Haridas S."/>
            <person name="Kuo A."/>
            <person name="Salamov A."/>
            <person name="Ahrendt S.R."/>
            <person name="Lipzen A."/>
            <person name="Sullivan W."/>
            <person name="Andreopoulos W.B."/>
            <person name="Clum A."/>
            <person name="Lindquist E."/>
            <person name="Daum C."/>
            <person name="Ramamoorthy G.K."/>
            <person name="Gryganskyi A."/>
            <person name="Culley D."/>
            <person name="Magnuson J.K."/>
            <person name="James T.Y."/>
            <person name="O'Malley M.A."/>
            <person name="Stajich J.E."/>
            <person name="Spatafora J.W."/>
            <person name="Visel A."/>
            <person name="Grigoriev I.V."/>
        </authorList>
    </citation>
    <scope>NUCLEOTIDE SEQUENCE [LARGE SCALE GENOMIC DNA]</scope>
    <source>
        <strain evidence="1 2">NRRL 1336</strain>
    </source>
</reference>